<keyword evidence="3" id="KW-1185">Reference proteome</keyword>
<dbReference type="EMBL" id="KK112393">
    <property type="protein sequence ID" value="KFM57531.1"/>
    <property type="molecule type" value="Genomic_DNA"/>
</dbReference>
<evidence type="ECO:0000313" key="3">
    <source>
        <dbReference type="Proteomes" id="UP000054359"/>
    </source>
</evidence>
<sequence length="35" mass="3872">MTYPEPEIVSASLLNVSSMICGIILVELLSFIMTR</sequence>
<keyword evidence="1" id="KW-0472">Membrane</keyword>
<keyword evidence="1" id="KW-0812">Transmembrane</keyword>
<protein>
    <submittedName>
        <fullName evidence="2">Uncharacterized protein</fullName>
    </submittedName>
</protein>
<dbReference type="Proteomes" id="UP000054359">
    <property type="component" value="Unassembled WGS sequence"/>
</dbReference>
<evidence type="ECO:0000256" key="1">
    <source>
        <dbReference type="SAM" id="Phobius"/>
    </source>
</evidence>
<feature type="non-terminal residue" evidence="2">
    <location>
        <position position="35"/>
    </location>
</feature>
<name>A0A087SXE2_STEMI</name>
<dbReference type="OrthoDB" id="6434676at2759"/>
<organism evidence="2 3">
    <name type="scientific">Stegodyphus mimosarum</name>
    <name type="common">African social velvet spider</name>
    <dbReference type="NCBI Taxonomy" id="407821"/>
    <lineage>
        <taxon>Eukaryota</taxon>
        <taxon>Metazoa</taxon>
        <taxon>Ecdysozoa</taxon>
        <taxon>Arthropoda</taxon>
        <taxon>Chelicerata</taxon>
        <taxon>Arachnida</taxon>
        <taxon>Araneae</taxon>
        <taxon>Araneomorphae</taxon>
        <taxon>Entelegynae</taxon>
        <taxon>Eresoidea</taxon>
        <taxon>Eresidae</taxon>
        <taxon>Stegodyphus</taxon>
    </lineage>
</organism>
<accession>A0A087SXE2</accession>
<dbReference type="AlphaFoldDB" id="A0A087SXE2"/>
<evidence type="ECO:0000313" key="2">
    <source>
        <dbReference type="EMBL" id="KFM57531.1"/>
    </source>
</evidence>
<proteinExistence type="predicted"/>
<gene>
    <name evidence="2" type="ORF">X975_20702</name>
</gene>
<keyword evidence="1" id="KW-1133">Transmembrane helix</keyword>
<reference evidence="2 3" key="1">
    <citation type="submission" date="2013-11" db="EMBL/GenBank/DDBJ databases">
        <title>Genome sequencing of Stegodyphus mimosarum.</title>
        <authorList>
            <person name="Bechsgaard J."/>
        </authorList>
    </citation>
    <scope>NUCLEOTIDE SEQUENCE [LARGE SCALE GENOMIC DNA]</scope>
</reference>
<feature type="transmembrane region" description="Helical" evidence="1">
    <location>
        <begin position="12"/>
        <end position="32"/>
    </location>
</feature>